<dbReference type="PROSITE" id="PS50235">
    <property type="entry name" value="USP_3"/>
    <property type="match status" value="1"/>
</dbReference>
<dbReference type="Gene3D" id="3.30.40.10">
    <property type="entry name" value="Zinc/RING finger domain, C3HC4 (zinc finger)"/>
    <property type="match status" value="1"/>
</dbReference>
<dbReference type="AlphaFoldDB" id="A0A8S1BV10"/>
<dbReference type="PROSITE" id="PS00973">
    <property type="entry name" value="USP_2"/>
    <property type="match status" value="1"/>
</dbReference>
<dbReference type="SUPFAM" id="SSF57850">
    <property type="entry name" value="RING/U-box"/>
    <property type="match status" value="1"/>
</dbReference>
<evidence type="ECO:0000313" key="10">
    <source>
        <dbReference type="Proteomes" id="UP000494165"/>
    </source>
</evidence>
<comment type="caution">
    <text evidence="9">The sequence shown here is derived from an EMBL/GenBank/DDBJ whole genome shotgun (WGS) entry which is preliminary data.</text>
</comment>
<keyword evidence="4" id="KW-0862">Zinc</keyword>
<feature type="domain" description="RING-type" evidence="7">
    <location>
        <begin position="764"/>
        <end position="808"/>
    </location>
</feature>
<dbReference type="SUPFAM" id="SSF54001">
    <property type="entry name" value="Cysteine proteinases"/>
    <property type="match status" value="1"/>
</dbReference>
<dbReference type="GO" id="GO:0004843">
    <property type="term" value="F:cysteine-type deubiquitinase activity"/>
    <property type="evidence" value="ECO:0007669"/>
    <property type="project" value="UniProtKB-EC"/>
</dbReference>
<dbReference type="GO" id="GO:0008270">
    <property type="term" value="F:zinc ion binding"/>
    <property type="evidence" value="ECO:0007669"/>
    <property type="project" value="UniProtKB-KW"/>
</dbReference>
<dbReference type="InterPro" id="IPR001841">
    <property type="entry name" value="Znf_RING"/>
</dbReference>
<name>A0A8S1BV10_9INSE</name>
<evidence type="ECO:0000256" key="1">
    <source>
        <dbReference type="ARBA" id="ARBA00000707"/>
    </source>
</evidence>
<dbReference type="PANTHER" id="PTHR21646:SF35">
    <property type="match status" value="1"/>
</dbReference>
<dbReference type="InterPro" id="IPR038765">
    <property type="entry name" value="Papain-like_cys_pep_sf"/>
</dbReference>
<dbReference type="InterPro" id="IPR001394">
    <property type="entry name" value="Peptidase_C19_UCH"/>
</dbReference>
<accession>A0A8S1BV10</accession>
<feature type="region of interest" description="Disordered" evidence="6">
    <location>
        <begin position="438"/>
        <end position="481"/>
    </location>
</feature>
<keyword evidence="10" id="KW-1185">Reference proteome</keyword>
<dbReference type="Proteomes" id="UP000494165">
    <property type="component" value="Unassembled WGS sequence"/>
</dbReference>
<protein>
    <recommendedName>
        <fullName evidence="2">ubiquitinyl hydrolase 1</fullName>
        <ecNumber evidence="2">3.4.19.12</ecNumber>
    </recommendedName>
</protein>
<evidence type="ECO:0000259" key="8">
    <source>
        <dbReference type="PROSITE" id="PS50235"/>
    </source>
</evidence>
<evidence type="ECO:0000256" key="6">
    <source>
        <dbReference type="SAM" id="MobiDB-lite"/>
    </source>
</evidence>
<feature type="compositionally biased region" description="Basic and acidic residues" evidence="6">
    <location>
        <begin position="472"/>
        <end position="481"/>
    </location>
</feature>
<dbReference type="GO" id="GO:0016579">
    <property type="term" value="P:protein deubiquitination"/>
    <property type="evidence" value="ECO:0007669"/>
    <property type="project" value="InterPro"/>
</dbReference>
<comment type="catalytic activity">
    <reaction evidence="1">
        <text>Thiol-dependent hydrolysis of ester, thioester, amide, peptide and isopeptide bonds formed by the C-terminal Gly of ubiquitin (a 76-residue protein attached to proteins as an intracellular targeting signal).</text>
        <dbReference type="EC" id="3.4.19.12"/>
    </reaction>
</comment>
<dbReference type="CDD" id="cd02674">
    <property type="entry name" value="Peptidase_C19R"/>
    <property type="match status" value="1"/>
</dbReference>
<evidence type="ECO:0000313" key="9">
    <source>
        <dbReference type="EMBL" id="CAB3359331.1"/>
    </source>
</evidence>
<evidence type="ECO:0000256" key="5">
    <source>
        <dbReference type="PROSITE-ProRule" id="PRU00175"/>
    </source>
</evidence>
<dbReference type="PROSITE" id="PS50089">
    <property type="entry name" value="ZF_RING_2"/>
    <property type="match status" value="1"/>
</dbReference>
<dbReference type="InterPro" id="IPR050185">
    <property type="entry name" value="Ub_carboxyl-term_hydrolase"/>
</dbReference>
<dbReference type="EC" id="3.4.19.12" evidence="2"/>
<evidence type="ECO:0000256" key="4">
    <source>
        <dbReference type="ARBA" id="ARBA00022833"/>
    </source>
</evidence>
<keyword evidence="3 5" id="KW-0479">Metal-binding</keyword>
<feature type="domain" description="USP" evidence="8">
    <location>
        <begin position="180"/>
        <end position="1109"/>
    </location>
</feature>
<dbReference type="PANTHER" id="PTHR21646">
    <property type="entry name" value="UBIQUITIN CARBOXYL-TERMINAL HYDROLASE"/>
    <property type="match status" value="1"/>
</dbReference>
<sequence>MSLTFNFVCADFLMECGESSLQESTHCLSEDEEALLVAENEPQDRTSEPFLIDNICDTALSAESLNDSSCFNITDWDQGPSSSGSTEPIQEPFKDMGIDSSWYTDEDRAECPSASLTPVNDPFGMTDPEPPVSTRTIGRIIRAHGFLSDSTASSEPLSATPNNQVVLFKPEEDSVLRGSCGLRNLGNTCFMSAGIQCLAATPPLVRFFLSERNKYANGTEHEEASCSKGISTKSDCSHKLMQDFSRLLSDIWAGKDKCISPDNFKSSLAVVHPQFKDYRQHDCQEFLTLLLDSLHGQLNEAKKVDCKEESDMEGATCSEDKPVEVRNSNPNIAFLLANDKNSHVEKNSLEQRLSPSLPAPPVSPNSSPLHEDGSFMKVNSLTELDISRSILSHSVLGGIDINDYMKDAKTSNINMLDPQQYEPKPNNLIKFDSEKFSPTSRKLATSSSNSSRSVHNITGIRNGGDMALGDENGDHSQKETESLTLLNGKRLKQTNIINDLTNHMDADSMDEACSNTNKRLKLVSHAKLNGELSSIEMMDSEEESVENSEELEADAFWQKHLADNKSVIVDSFQGQFKSTVICNVCRHVSVTFEPFMYLSVPLPHAMQMQIRVVYVPADVSLAPVRVMLVLNRADQVRELLNVLIEMLALPDNTSITVCEVLDNHISKILEPHNPLRYLNGEMRTICAIEMLPPPPATIIESPQLSPVLPKMEPNLSEEESVSQPIDLRPNSGFNAALVTVPTKAEMDLSRANSPAGDKSKWPTCNICLEECALKNQLKIHEACKSLACVSCLDMWKTKENVQCCPFCRKEMDIDTEFTDFTAHDQKFVRPLKVTVVFRLDVVGEECSNNKKSMRLIGQPRLVELPSNISGKTLYETLQRFAPDVAFQVLLVGGKGTTCSRCMYNKHCIGCLIDPDVPDLELSINDSLAIRLMGPLDPDTESCLPFVNPPQDHESLKIPSWNDPLTLYDCLKAFSESEQLDKENPWYCPKCKINQCATKTLTVWRYPDILIIHLKRFVYKERSISKLDNKVTFPLSGLSLEQPGSKTHANVYNLYSVVCHFGGVSCGHYTAFAKHPTSNEWYNYNDETASKRNPQEEEFSNGYVLFYQRENIPELII</sequence>
<evidence type="ECO:0000256" key="3">
    <source>
        <dbReference type="ARBA" id="ARBA00022771"/>
    </source>
</evidence>
<dbReference type="Gene3D" id="3.90.70.10">
    <property type="entry name" value="Cysteine proteinases"/>
    <property type="match status" value="3"/>
</dbReference>
<reference evidence="9 10" key="1">
    <citation type="submission" date="2020-04" db="EMBL/GenBank/DDBJ databases">
        <authorList>
            <person name="Alioto T."/>
            <person name="Alioto T."/>
            <person name="Gomez Garrido J."/>
        </authorList>
    </citation>
    <scope>NUCLEOTIDE SEQUENCE [LARGE SCALE GENOMIC DNA]</scope>
</reference>
<gene>
    <name evidence="9" type="ORF">CLODIP_2_CD05219</name>
</gene>
<dbReference type="EMBL" id="CADEPI010000001">
    <property type="protein sequence ID" value="CAB3359331.1"/>
    <property type="molecule type" value="Genomic_DNA"/>
</dbReference>
<evidence type="ECO:0000259" key="7">
    <source>
        <dbReference type="PROSITE" id="PS50089"/>
    </source>
</evidence>
<dbReference type="Pfam" id="PF00443">
    <property type="entry name" value="UCH"/>
    <property type="match status" value="2"/>
</dbReference>
<dbReference type="InterPro" id="IPR013083">
    <property type="entry name" value="Znf_RING/FYVE/PHD"/>
</dbReference>
<organism evidence="9 10">
    <name type="scientific">Cloeon dipterum</name>
    <dbReference type="NCBI Taxonomy" id="197152"/>
    <lineage>
        <taxon>Eukaryota</taxon>
        <taxon>Metazoa</taxon>
        <taxon>Ecdysozoa</taxon>
        <taxon>Arthropoda</taxon>
        <taxon>Hexapoda</taxon>
        <taxon>Insecta</taxon>
        <taxon>Pterygota</taxon>
        <taxon>Palaeoptera</taxon>
        <taxon>Ephemeroptera</taxon>
        <taxon>Pisciforma</taxon>
        <taxon>Baetidae</taxon>
        <taxon>Cloeon</taxon>
    </lineage>
</organism>
<proteinExistence type="predicted"/>
<feature type="region of interest" description="Disordered" evidence="6">
    <location>
        <begin position="346"/>
        <end position="370"/>
    </location>
</feature>
<evidence type="ECO:0000256" key="2">
    <source>
        <dbReference type="ARBA" id="ARBA00012759"/>
    </source>
</evidence>
<dbReference type="InterPro" id="IPR018200">
    <property type="entry name" value="USP_CS"/>
</dbReference>
<keyword evidence="3 5" id="KW-0863">Zinc-finger</keyword>
<dbReference type="OrthoDB" id="2248014at2759"/>
<dbReference type="InterPro" id="IPR028889">
    <property type="entry name" value="USP"/>
</dbReference>
<dbReference type="PROSITE" id="PS00972">
    <property type="entry name" value="USP_1"/>
    <property type="match status" value="1"/>
</dbReference>